<evidence type="ECO:0000256" key="1">
    <source>
        <dbReference type="ARBA" id="ARBA00022679"/>
    </source>
</evidence>
<evidence type="ECO:0000256" key="2">
    <source>
        <dbReference type="ARBA" id="ARBA00023315"/>
    </source>
</evidence>
<dbReference type="SUPFAM" id="SSF69593">
    <property type="entry name" value="Glycerol-3-phosphate (1)-acyltransferase"/>
    <property type="match status" value="1"/>
</dbReference>
<dbReference type="InterPro" id="IPR002123">
    <property type="entry name" value="Plipid/glycerol_acylTrfase"/>
</dbReference>
<accession>A0A381PW25</accession>
<reference evidence="4" key="1">
    <citation type="submission" date="2018-05" db="EMBL/GenBank/DDBJ databases">
        <authorList>
            <person name="Lanie J.A."/>
            <person name="Ng W.-L."/>
            <person name="Kazmierczak K.M."/>
            <person name="Andrzejewski T.M."/>
            <person name="Davidsen T.M."/>
            <person name="Wayne K.J."/>
            <person name="Tettelin H."/>
            <person name="Glass J.I."/>
            <person name="Rusch D."/>
            <person name="Podicherti R."/>
            <person name="Tsui H.-C.T."/>
            <person name="Winkler M.E."/>
        </authorList>
    </citation>
    <scope>NUCLEOTIDE SEQUENCE</scope>
</reference>
<dbReference type="GO" id="GO:0003841">
    <property type="term" value="F:1-acylglycerol-3-phosphate O-acyltransferase activity"/>
    <property type="evidence" value="ECO:0007669"/>
    <property type="project" value="TreeGrafter"/>
</dbReference>
<organism evidence="4">
    <name type="scientific">marine metagenome</name>
    <dbReference type="NCBI Taxonomy" id="408172"/>
    <lineage>
        <taxon>unclassified sequences</taxon>
        <taxon>metagenomes</taxon>
        <taxon>ecological metagenomes</taxon>
    </lineage>
</organism>
<dbReference type="Pfam" id="PF01553">
    <property type="entry name" value="Acyltransferase"/>
    <property type="match status" value="1"/>
</dbReference>
<dbReference type="GO" id="GO:0005886">
    <property type="term" value="C:plasma membrane"/>
    <property type="evidence" value="ECO:0007669"/>
    <property type="project" value="TreeGrafter"/>
</dbReference>
<dbReference type="CDD" id="cd07989">
    <property type="entry name" value="LPLAT_AGPAT-like"/>
    <property type="match status" value="1"/>
</dbReference>
<dbReference type="SMART" id="SM00563">
    <property type="entry name" value="PlsC"/>
    <property type="match status" value="1"/>
</dbReference>
<dbReference type="EMBL" id="UINC01001116">
    <property type="protein sequence ID" value="SUZ71251.1"/>
    <property type="molecule type" value="Genomic_DNA"/>
</dbReference>
<dbReference type="PANTHER" id="PTHR10434">
    <property type="entry name" value="1-ACYL-SN-GLYCEROL-3-PHOSPHATE ACYLTRANSFERASE"/>
    <property type="match status" value="1"/>
</dbReference>
<evidence type="ECO:0000259" key="3">
    <source>
        <dbReference type="SMART" id="SM00563"/>
    </source>
</evidence>
<keyword evidence="1" id="KW-0808">Transferase</keyword>
<dbReference type="GO" id="GO:0006654">
    <property type="term" value="P:phosphatidic acid biosynthetic process"/>
    <property type="evidence" value="ECO:0007669"/>
    <property type="project" value="TreeGrafter"/>
</dbReference>
<gene>
    <name evidence="4" type="ORF">METZ01_LOCUS24105</name>
</gene>
<proteinExistence type="predicted"/>
<protein>
    <recommendedName>
        <fullName evidence="3">Phospholipid/glycerol acyltransferase domain-containing protein</fullName>
    </recommendedName>
</protein>
<evidence type="ECO:0000313" key="4">
    <source>
        <dbReference type="EMBL" id="SUZ71251.1"/>
    </source>
</evidence>
<name>A0A381PW25_9ZZZZ</name>
<sequence length="319" mass="35740">MTDPNRRPAISHLTDKRSKASLSRVVRKVEFPLKAAETPEGETPLPPNTGANYETDWARRYASRVTRRLALATLGKAVIQYYANPTIRGLDRLHDLDGPAIFAANHQSHADTLVMLTSMPAPWRHKAFVAAAADYFFGNRTTGALSALFIGAIPIERTSINRNTIDKAVTLLRSGWSMVIYPEGGRSPDGWGQEFRPGAAFLAKQAGVPVVPVHIRGTFDILRKGRNWPKKSKAIVNFGRPLEFAEEDNNRRFTRKLQAAVESLADETATGNWFAARQRAHTEDSPGLQGPDTAAWRRRWVLSENRDEQNETSRRWPYL</sequence>
<feature type="domain" description="Phospholipid/glycerol acyltransferase" evidence="3">
    <location>
        <begin position="100"/>
        <end position="218"/>
    </location>
</feature>
<dbReference type="PANTHER" id="PTHR10434:SF11">
    <property type="entry name" value="1-ACYL-SN-GLYCEROL-3-PHOSPHATE ACYLTRANSFERASE"/>
    <property type="match status" value="1"/>
</dbReference>
<keyword evidence="2" id="KW-0012">Acyltransferase</keyword>
<dbReference type="AlphaFoldDB" id="A0A381PW25"/>